<keyword evidence="12" id="KW-1185">Reference proteome</keyword>
<dbReference type="InterPro" id="IPR034365">
    <property type="entry name" value="AtC3H46-like_RRM"/>
</dbReference>
<dbReference type="EMBL" id="LT934117">
    <property type="protein sequence ID" value="VAH93200.1"/>
    <property type="molecule type" value="Genomic_DNA"/>
</dbReference>
<evidence type="ECO:0000256" key="5">
    <source>
        <dbReference type="ARBA" id="ARBA00023125"/>
    </source>
</evidence>
<keyword evidence="4 6" id="KW-0694">RNA-binding</keyword>
<feature type="region of interest" description="Disordered" evidence="8">
    <location>
        <begin position="498"/>
        <end position="572"/>
    </location>
</feature>
<dbReference type="Gramene" id="TRITD4Av1G155610.3">
    <property type="protein sequence ID" value="TRITD4Av1G155610.3"/>
    <property type="gene ID" value="TRITD4Av1G155610"/>
</dbReference>
<gene>
    <name evidence="11" type="ORF">TRITD_4Av1G155610</name>
</gene>
<dbReference type="SUPFAM" id="SSF90229">
    <property type="entry name" value="CCCH zinc finger"/>
    <property type="match status" value="1"/>
</dbReference>
<dbReference type="InterPro" id="IPR012677">
    <property type="entry name" value="Nucleotide-bd_a/b_plait_sf"/>
</dbReference>
<dbReference type="Pfam" id="PF00076">
    <property type="entry name" value="RRM_1"/>
    <property type="match status" value="1"/>
</dbReference>
<dbReference type="SMART" id="SM00360">
    <property type="entry name" value="RRM"/>
    <property type="match status" value="1"/>
</dbReference>
<dbReference type="Gene3D" id="3.30.70.330">
    <property type="match status" value="1"/>
</dbReference>
<evidence type="ECO:0000256" key="3">
    <source>
        <dbReference type="ARBA" id="ARBA00022833"/>
    </source>
</evidence>
<dbReference type="AlphaFoldDB" id="A0A9R0VZF3"/>
<dbReference type="PROSITE" id="PS50102">
    <property type="entry name" value="RRM"/>
    <property type="match status" value="1"/>
</dbReference>
<evidence type="ECO:0000313" key="11">
    <source>
        <dbReference type="EMBL" id="VAH93200.1"/>
    </source>
</evidence>
<dbReference type="CDD" id="cd12458">
    <property type="entry name" value="RRM_AtC3H46_like"/>
    <property type="match status" value="1"/>
</dbReference>
<dbReference type="Proteomes" id="UP000324705">
    <property type="component" value="Chromosome 4A"/>
</dbReference>
<evidence type="ECO:0000313" key="12">
    <source>
        <dbReference type="Proteomes" id="UP000324705"/>
    </source>
</evidence>
<feature type="zinc finger region" description="C3H1-type" evidence="7">
    <location>
        <begin position="123"/>
        <end position="150"/>
    </location>
</feature>
<evidence type="ECO:0000256" key="7">
    <source>
        <dbReference type="PROSITE-ProRule" id="PRU00723"/>
    </source>
</evidence>
<dbReference type="PROSITE" id="PS50103">
    <property type="entry name" value="ZF_C3H1"/>
    <property type="match status" value="1"/>
</dbReference>
<evidence type="ECO:0000256" key="2">
    <source>
        <dbReference type="ARBA" id="ARBA00022771"/>
    </source>
</evidence>
<evidence type="ECO:0000259" key="10">
    <source>
        <dbReference type="PROSITE" id="PS50103"/>
    </source>
</evidence>
<keyword evidence="1 7" id="KW-0479">Metal-binding</keyword>
<feature type="domain" description="C3H1-type" evidence="10">
    <location>
        <begin position="123"/>
        <end position="150"/>
    </location>
</feature>
<dbReference type="InterPro" id="IPR036855">
    <property type="entry name" value="Znf_CCCH_sf"/>
</dbReference>
<feature type="domain" description="RRM" evidence="9">
    <location>
        <begin position="234"/>
        <end position="310"/>
    </location>
</feature>
<accession>A0A9R0VZF3</accession>
<reference evidence="11 12" key="1">
    <citation type="submission" date="2017-09" db="EMBL/GenBank/DDBJ databases">
        <authorList>
            <consortium name="International Durum Wheat Genome Sequencing Consortium (IDWGSC)"/>
            <person name="Milanesi L."/>
        </authorList>
    </citation>
    <scope>NUCLEOTIDE SEQUENCE [LARGE SCALE GENOMIC DNA]</scope>
    <source>
        <strain evidence="12">cv. Svevo</strain>
    </source>
</reference>
<keyword evidence="5" id="KW-0238">DNA-binding</keyword>
<dbReference type="PANTHER" id="PTHR24009:SF48">
    <property type="entry name" value="C3H1-TYPE DOMAIN-CONTAINING PROTEIN"/>
    <property type="match status" value="1"/>
</dbReference>
<dbReference type="Gene3D" id="4.10.1000.10">
    <property type="entry name" value="Zinc finger, CCCH-type"/>
    <property type="match status" value="1"/>
</dbReference>
<evidence type="ECO:0000256" key="8">
    <source>
        <dbReference type="SAM" id="MobiDB-lite"/>
    </source>
</evidence>
<dbReference type="Pfam" id="PF23182">
    <property type="entry name" value="PABC_AtC3H46"/>
    <property type="match status" value="1"/>
</dbReference>
<dbReference type="FunFam" id="3.30.70.330:FF:000678">
    <property type="entry name" value="zinc finger CCCH domain-containing protein 53-like isoform X2"/>
    <property type="match status" value="1"/>
</dbReference>
<proteinExistence type="predicted"/>
<dbReference type="GO" id="GO:0008270">
    <property type="term" value="F:zinc ion binding"/>
    <property type="evidence" value="ECO:0007669"/>
    <property type="project" value="UniProtKB-KW"/>
</dbReference>
<keyword evidence="3 7" id="KW-0862">Zinc</keyword>
<dbReference type="OMA" id="SESQRWH"/>
<name>A0A9R0VZF3_TRITD</name>
<evidence type="ECO:0000256" key="6">
    <source>
        <dbReference type="PROSITE-ProRule" id="PRU00176"/>
    </source>
</evidence>
<dbReference type="SMART" id="SM00356">
    <property type="entry name" value="ZnF_C3H1"/>
    <property type="match status" value="1"/>
</dbReference>
<organism evidence="11 12">
    <name type="scientific">Triticum turgidum subsp. durum</name>
    <name type="common">Durum wheat</name>
    <name type="synonym">Triticum durum</name>
    <dbReference type="NCBI Taxonomy" id="4567"/>
    <lineage>
        <taxon>Eukaryota</taxon>
        <taxon>Viridiplantae</taxon>
        <taxon>Streptophyta</taxon>
        <taxon>Embryophyta</taxon>
        <taxon>Tracheophyta</taxon>
        <taxon>Spermatophyta</taxon>
        <taxon>Magnoliopsida</taxon>
        <taxon>Liliopsida</taxon>
        <taxon>Poales</taxon>
        <taxon>Poaceae</taxon>
        <taxon>BOP clade</taxon>
        <taxon>Pooideae</taxon>
        <taxon>Triticodae</taxon>
        <taxon>Triticeae</taxon>
        <taxon>Triticinae</taxon>
        <taxon>Triticum</taxon>
    </lineage>
</organism>
<keyword evidence="2 7" id="KW-0863">Zinc-finger</keyword>
<dbReference type="PANTHER" id="PTHR24009">
    <property type="entry name" value="RNA-BINDING (RRM/RBD/RNP MOTIFS)"/>
    <property type="match status" value="1"/>
</dbReference>
<evidence type="ECO:0000256" key="4">
    <source>
        <dbReference type="ARBA" id="ARBA00022884"/>
    </source>
</evidence>
<protein>
    <submittedName>
        <fullName evidence="11">Uncharacterized protein</fullName>
    </submittedName>
</protein>
<dbReference type="InterPro" id="IPR000571">
    <property type="entry name" value="Znf_CCCH"/>
</dbReference>
<evidence type="ECO:0000259" key="9">
    <source>
        <dbReference type="PROSITE" id="PS50102"/>
    </source>
</evidence>
<sequence length="626" mass="67158">MDAYEATKVVFARVQGLVDADLASKIMGMLLTQDKSEEDMIRLAFGPEHLLQSVVADLAACSKPPSPPAPAWRMAPGAAGGDAEGGLPFGAASEAFYPEEEYGCWSPASGTHHRRSFSLSDAEGGWKPCQYFARGFCKNGSGCRFLHGLPEDVAEQEMAVMRAKALAAARSQMMAPAFPFSPSPPKGLSFLLQQQSESQRAADMLFAGGDDMHRFSHRSPRMDRGDLAINHGARQIYLTFPADSTFTEEDVSSYFSMYGPVQDVRIPHQPKRMFGFVSFVYPETVRLVLAKGNPHFVCDARVLVKPYKEKGKVPDRFRHGGGGGHCLSPHHREFASVGSALPPAGLLDSRDPFDLQQPQIGEHLNTPIYSLIISYLRKAFDEMVLPLPGQRMLYGSMAGHEAAFLRRRLEEQQEAAELQHAIELQGRRLMGLQFLDLKNRGHHLLGSPVGSPSDGNGGCFSGNGNGVHLDDAISTIQDNSNLSSGLFMGPYAAASVISKEGKQECQEEGGDGNGNGDGSPKQAVNSGEEGRRESGPGAAAASNVVCEYQESGMEHTHHLPGSPFASPTKEASIAAAEQLTAHTGAMGNSSSPHLVASSLFPPTKPLYSSCFSQVPRLSSGQGAIGL</sequence>
<dbReference type="SUPFAM" id="SSF54928">
    <property type="entry name" value="RNA-binding domain, RBD"/>
    <property type="match status" value="1"/>
</dbReference>
<dbReference type="InterPro" id="IPR056276">
    <property type="entry name" value="AtC3H46-like_PABC-like"/>
</dbReference>
<evidence type="ECO:0000256" key="1">
    <source>
        <dbReference type="ARBA" id="ARBA00022723"/>
    </source>
</evidence>
<dbReference type="GO" id="GO:0003723">
    <property type="term" value="F:RNA binding"/>
    <property type="evidence" value="ECO:0007669"/>
    <property type="project" value="UniProtKB-UniRule"/>
</dbReference>
<dbReference type="InterPro" id="IPR000504">
    <property type="entry name" value="RRM_dom"/>
</dbReference>
<dbReference type="Pfam" id="PF00642">
    <property type="entry name" value="zf-CCCH"/>
    <property type="match status" value="1"/>
</dbReference>
<dbReference type="InterPro" id="IPR035979">
    <property type="entry name" value="RBD_domain_sf"/>
</dbReference>
<dbReference type="GO" id="GO:0003677">
    <property type="term" value="F:DNA binding"/>
    <property type="evidence" value="ECO:0007669"/>
    <property type="project" value="UniProtKB-KW"/>
</dbReference>